<dbReference type="Gene3D" id="3.90.76.10">
    <property type="entry name" value="Dipeptide-binding Protein, Domain 1"/>
    <property type="match status" value="1"/>
</dbReference>
<dbReference type="Gene3D" id="3.10.105.10">
    <property type="entry name" value="Dipeptide-binding Protein, Domain 3"/>
    <property type="match status" value="1"/>
</dbReference>
<dbReference type="PIRSF" id="PIRSF028335">
    <property type="entry name" value="ABC_oligopep_OppA_prd"/>
    <property type="match status" value="1"/>
</dbReference>
<dbReference type="AlphaFoldDB" id="A0A2C9DYG1"/>
<accession>A0A2C9DYG1</accession>
<dbReference type="GeneID" id="29672588"/>
<evidence type="ECO:0000313" key="3">
    <source>
        <dbReference type="Proteomes" id="UP000002162"/>
    </source>
</evidence>
<feature type="domain" description="Solute-binding protein family 5" evidence="1">
    <location>
        <begin position="390"/>
        <end position="745"/>
    </location>
</feature>
<dbReference type="InterPro" id="IPR016880">
    <property type="entry name" value="ABC_oligopep_solut-bd_myco_prd"/>
</dbReference>
<dbReference type="RefSeq" id="WP_006688653.1">
    <property type="nucleotide sequence ID" value="NC_010503.1"/>
</dbReference>
<reference evidence="2 3" key="1">
    <citation type="submission" date="2008-02" db="EMBL/GenBank/DDBJ databases">
        <title>Genome sequence of Ureaplasma parvum serovar 3.</title>
        <authorList>
            <person name="Methe B.A."/>
            <person name="Glass J."/>
            <person name="Waites K."/>
            <person name="Shrivastava S."/>
        </authorList>
    </citation>
    <scope>NUCLEOTIDE SEQUENCE [LARGE SCALE GENOMIC DNA]</scope>
    <source>
        <strain evidence="3">ATCC 27815 / 27 / NCTC 11736</strain>
    </source>
</reference>
<dbReference type="HOGENOM" id="CLU_011114_0_0_14"/>
<evidence type="ECO:0000259" key="1">
    <source>
        <dbReference type="Pfam" id="PF00496"/>
    </source>
</evidence>
<dbReference type="Gene3D" id="3.40.190.10">
    <property type="entry name" value="Periplasmic binding protein-like II"/>
    <property type="match status" value="1"/>
</dbReference>
<evidence type="ECO:0000313" key="2">
    <source>
        <dbReference type="EMBL" id="ACA32945.1"/>
    </source>
</evidence>
<dbReference type="PROSITE" id="PS51257">
    <property type="entry name" value="PROKAR_LIPOPROTEIN"/>
    <property type="match status" value="1"/>
</dbReference>
<protein>
    <submittedName>
        <fullName evidence="2">Bacterial extracellular solute-binding protein, family 5</fullName>
    </submittedName>
</protein>
<dbReference type="Pfam" id="PF00496">
    <property type="entry name" value="SBP_bac_5"/>
    <property type="match status" value="1"/>
</dbReference>
<dbReference type="EMBL" id="CP000942">
    <property type="protein sequence ID" value="ACA32945.1"/>
    <property type="molecule type" value="Genomic_DNA"/>
</dbReference>
<gene>
    <name evidence="2" type="ordered locus">UPA3_0595</name>
</gene>
<dbReference type="InterPro" id="IPR000914">
    <property type="entry name" value="SBP_5_dom"/>
</dbReference>
<name>A0A2C9DYG1_UREP2</name>
<proteinExistence type="predicted"/>
<dbReference type="KEGG" id="upa:UPA3_0595"/>
<dbReference type="Proteomes" id="UP000002162">
    <property type="component" value="Chromosome"/>
</dbReference>
<sequence length="1131" mass="130079">MKKINKKIIFLSIGIVGLIPVAAIIASCARTKTTKEQNKISPYLEDGSNFGLAMDAINTLNYVKFASLRKIVFSLVDGLIKEAPSTNSTIGNLLGISKLFLNQYKNPVDAGFNNMTDAQLEGMRISPSYVDLSSFGINSGALAPTVSEDDPTWVFYNNSNNRIVATKFTTNFGASKWSDGKEVNAQDFIDAIQYILDLNTGSQLRSHLLRFNIKGTNAFNDAQEEYIRKHGVPYKNPFGRAPYILNKQTGQWEEDPNFVPYQNQTFDKNGHPVDDLEIAAIKKAAYEIGLSTGQAYTNISNKELKEALKLPENKDFKFHESKTLTIFNPKYDHKKPDKNTPEKIVINLIENPSFNHRQKLASDDLQTLANSKDLFKFKSLPTSRFDLLMEFETYAPKPSFSVLLTDILGNQALLPVNRRFIETHGGIEKFGSTLENFVWSGPFNIADVVLGPQGYMTLEKNKDYFSANWTISDKIKIYFNSKNEVTSLWFEQGMISSTTVPPSYQLKFWAQSKMRDLMKKQAGAGTVAMQFNLDRQSRYDSYQEYLKNPNKDIPILDPDLRRAIAFAINRENILKLSGWTSSFPVTTWTSFQRIKDSKGRNLEYWFDNKRFDSEYIDTIKDEKTHETRKQNRSFLIQNNDFSDHVAAKNSTFENINRKDTGFDPQVAKFYLDKYKKKHPDKKQVVLKFVYPTEPADIGKAVIAIKDLIDRNLNGYVKLELQALPPNTFVTFANSGKFDISYQNFDKYAGSTYDSALGLFLTPDGIDLKNNKSSGYELNPTGSWTPKNFFDRYKNKAELDYALKRLHISEEDADIIRELVTPTNIKTSEVYNPQHLTNRADLRKLKLKDKAIPMFDVNYSEYDAKIIHDLEHQINKLNQKIKNEPTSSSKSTWEKEANNLQNEIDTMQEREFYLSEEFLNKHDPKRENKPFLLVLQNNVTGQFTTLQIQPVIDKKTNQYVQATKEDYAKYYNKENIDEINFKKRFKYKFSIKKLPIGSYQVINLSYINDLKPLLSKYLRNENNEISDKVNNEIYMTKLETVVDQRKRIIDFFSGNRPGWEDDDSIFRTILNLEKILRDEAAIVPIMEIDTNWTISSLGGMKNNFTYYLQFAYDYRRPPRPGLPTSPQAEGDN</sequence>
<organism evidence="2 3">
    <name type="scientific">Ureaplasma parvum serovar 3 (strain ATCC 27815 / 27 / NCTC 11736)</name>
    <dbReference type="NCBI Taxonomy" id="505682"/>
    <lineage>
        <taxon>Bacteria</taxon>
        <taxon>Bacillati</taxon>
        <taxon>Mycoplasmatota</taxon>
        <taxon>Mycoplasmoidales</taxon>
        <taxon>Mycoplasmoidaceae</taxon>
        <taxon>Ureaplasma</taxon>
    </lineage>
</organism>
<dbReference type="SUPFAM" id="SSF53850">
    <property type="entry name" value="Periplasmic binding protein-like II"/>
    <property type="match status" value="2"/>
</dbReference>